<gene>
    <name evidence="3" type="ORF">MA04_00071</name>
</gene>
<comment type="caution">
    <text evidence="3">The sequence shown here is derived from an EMBL/GenBank/DDBJ whole genome shotgun (WGS) entry which is preliminary data.</text>
</comment>
<dbReference type="Gene3D" id="3.30.300.30">
    <property type="match status" value="1"/>
</dbReference>
<dbReference type="PANTHER" id="PTHR43767:SF1">
    <property type="entry name" value="NONRIBOSOMAL PEPTIDE SYNTHASE PES1 (EUROFUNG)-RELATED"/>
    <property type="match status" value="1"/>
</dbReference>
<dbReference type="PROSITE" id="PS00455">
    <property type="entry name" value="AMP_BINDING"/>
    <property type="match status" value="1"/>
</dbReference>
<name>A0ABT2QTB5_9GAMM</name>
<dbReference type="Pfam" id="PF00501">
    <property type="entry name" value="AMP-binding"/>
    <property type="match status" value="1"/>
</dbReference>
<dbReference type="InterPro" id="IPR050237">
    <property type="entry name" value="ATP-dep_AMP-bd_enzyme"/>
</dbReference>
<dbReference type="InterPro" id="IPR042099">
    <property type="entry name" value="ANL_N_sf"/>
</dbReference>
<dbReference type="InterPro" id="IPR045851">
    <property type="entry name" value="AMP-bd_C_sf"/>
</dbReference>
<organism evidence="3 4">
    <name type="scientific">Alloalcanivorax balearicus MACL04</name>
    <dbReference type="NCBI Taxonomy" id="1177182"/>
    <lineage>
        <taxon>Bacteria</taxon>
        <taxon>Pseudomonadati</taxon>
        <taxon>Pseudomonadota</taxon>
        <taxon>Gammaproteobacteria</taxon>
        <taxon>Oceanospirillales</taxon>
        <taxon>Alcanivoracaceae</taxon>
        <taxon>Alloalcanivorax</taxon>
    </lineage>
</organism>
<dbReference type="InterPro" id="IPR020845">
    <property type="entry name" value="AMP-binding_CS"/>
</dbReference>
<protein>
    <submittedName>
        <fullName evidence="3">O-succinylbenzoate-CoA ligase</fullName>
    </submittedName>
</protein>
<feature type="domain" description="AMP-dependent synthetase/ligase" evidence="1">
    <location>
        <begin position="38"/>
        <end position="398"/>
    </location>
</feature>
<proteinExistence type="predicted"/>
<sequence length="541" mass="59079">MGDLYGCKAPFAVRHEYHFGDRLVRCYASRPANLLASFRRAVSRAPDNECLVCDGQRLTYREVNRRMQHIAAQLARRGVVAGDRIALLLANSNEFVLALLGALRLGAIVVPVNIRESKSGLAYILYHCQAKVLIHDDVQGDKVSGRETLPALAFRFAVGGEVAGAEPFEALLKEGAPRLPLPTPQEDDTAILLYTSGTTGRPKGVRLTHLNLLHSLLHFEQSMALGENERSLLVVPASHVTGVVAVILTLFHVGGCVVMQREFDAQRFLALADRERITHTVMVPAMYNLCLLRADFDQYDLSAWRLGGFGGAPMPEATIERLAERLPNLQLVNAYGATETCSPATILPLGEAARHADSVGRVVTCGDIKVMDSNGRERPPGEAGELWIAGPMVSPGYWNNAEADRAEFAGGYWRSGDIGSVDESGYVRVLDRKKDMINRAGYNVYSAELEGLLQGLDGVIECAAVARPDPVLGEKIQLFVVRDDPGLSAARLKAYCAEHLADYKIPDFIDFLEEPLPRNANGKVLKAQLRLRISETQTASG</sequence>
<keyword evidence="3" id="KW-0436">Ligase</keyword>
<evidence type="ECO:0000259" key="1">
    <source>
        <dbReference type="Pfam" id="PF00501"/>
    </source>
</evidence>
<evidence type="ECO:0000313" key="3">
    <source>
        <dbReference type="EMBL" id="MCU5780771.1"/>
    </source>
</evidence>
<dbReference type="InterPro" id="IPR025110">
    <property type="entry name" value="AMP-bd_C"/>
</dbReference>
<evidence type="ECO:0000313" key="4">
    <source>
        <dbReference type="Proteomes" id="UP001064106"/>
    </source>
</evidence>
<feature type="domain" description="AMP-binding enzyme C-terminal" evidence="2">
    <location>
        <begin position="448"/>
        <end position="523"/>
    </location>
</feature>
<dbReference type="EMBL" id="ARXS01000001">
    <property type="protein sequence ID" value="MCU5780771.1"/>
    <property type="molecule type" value="Genomic_DNA"/>
</dbReference>
<dbReference type="InterPro" id="IPR000873">
    <property type="entry name" value="AMP-dep_synth/lig_dom"/>
</dbReference>
<dbReference type="Gene3D" id="3.40.50.12780">
    <property type="entry name" value="N-terminal domain of ligase-like"/>
    <property type="match status" value="1"/>
</dbReference>
<dbReference type="Proteomes" id="UP001064106">
    <property type="component" value="Unassembled WGS sequence"/>
</dbReference>
<dbReference type="Pfam" id="PF13193">
    <property type="entry name" value="AMP-binding_C"/>
    <property type="match status" value="1"/>
</dbReference>
<keyword evidence="4" id="KW-1185">Reference proteome</keyword>
<dbReference type="GO" id="GO:0016874">
    <property type="term" value="F:ligase activity"/>
    <property type="evidence" value="ECO:0007669"/>
    <property type="project" value="UniProtKB-KW"/>
</dbReference>
<dbReference type="SUPFAM" id="SSF56801">
    <property type="entry name" value="Acetyl-CoA synthetase-like"/>
    <property type="match status" value="1"/>
</dbReference>
<reference evidence="3" key="1">
    <citation type="submission" date="2012-09" db="EMBL/GenBank/DDBJ databases">
        <title>Genome Sequence of alkane-degrading Bacterium Alcanivorax balearicus MACL04.</title>
        <authorList>
            <person name="Lai Q."/>
            <person name="Shao Z."/>
        </authorList>
    </citation>
    <scope>NUCLEOTIDE SEQUENCE</scope>
    <source>
        <strain evidence="3">MACL04</strain>
    </source>
</reference>
<dbReference type="PANTHER" id="PTHR43767">
    <property type="entry name" value="LONG-CHAIN-FATTY-ACID--COA LIGASE"/>
    <property type="match status" value="1"/>
</dbReference>
<dbReference type="RefSeq" id="WP_262459058.1">
    <property type="nucleotide sequence ID" value="NZ_ARXS01000001.1"/>
</dbReference>
<accession>A0ABT2QTB5</accession>
<evidence type="ECO:0000259" key="2">
    <source>
        <dbReference type="Pfam" id="PF13193"/>
    </source>
</evidence>